<sequence>MPATNGTSHFSQPKNVGAFLFTSESVGEGHPDKICDQVSDAILDACLKEDPLSKVACETATKTGMIMVFGEITTKAAIDYQKVIRGAIKEIGYDSSDKGFDFNTCSVLVGIEQQSPDIAQGLHYEKALEELGAGDQGIMFGYATDETPELHPLSHLLAHKLNKAMSDARRNGTCPWLRPDTKTQVTMEYKHDNGAVVPLRVHTIVISAQHGPEISTEQLRKELKSKIIEPSIPSQYIDDETVLHLQPSGQFIIGGPQGDAGVTGRKIIVDTYGGWGAHGGGAFSGKDFSKVDRSAAYLARWVAKSLVHAKLARRALVQLSYAIGVAEPCSIYVDSYGTSEKTSEELVEIVKANFDMRPGPIAKQLDLVKPIYNQTAKFGHFGTNQSFTWEQPKELKF</sequence>
<dbReference type="UniPathway" id="UPA00315">
    <property type="reaction ID" value="UER00080"/>
</dbReference>
<evidence type="ECO:0000256" key="12">
    <source>
        <dbReference type="RuleBase" id="RU004462"/>
    </source>
</evidence>
<feature type="domain" description="S-adenosylmethionine synthetase central" evidence="14">
    <location>
        <begin position="131"/>
        <end position="251"/>
    </location>
</feature>
<dbReference type="FunFam" id="3.30.300.10:FF:000003">
    <property type="entry name" value="S-adenosylmethionine synthase"/>
    <property type="match status" value="1"/>
</dbReference>
<dbReference type="Pfam" id="PF02773">
    <property type="entry name" value="S-AdoMet_synt_C"/>
    <property type="match status" value="1"/>
</dbReference>
<accession>A0A553IFP9</accession>
<comment type="catalytic activity">
    <reaction evidence="10 11">
        <text>L-methionine + ATP + H2O = S-adenosyl-L-methionine + phosphate + diphosphate</text>
        <dbReference type="Rhea" id="RHEA:21080"/>
        <dbReference type="ChEBI" id="CHEBI:15377"/>
        <dbReference type="ChEBI" id="CHEBI:30616"/>
        <dbReference type="ChEBI" id="CHEBI:33019"/>
        <dbReference type="ChEBI" id="CHEBI:43474"/>
        <dbReference type="ChEBI" id="CHEBI:57844"/>
        <dbReference type="ChEBI" id="CHEBI:59789"/>
        <dbReference type="EC" id="2.5.1.6"/>
    </reaction>
</comment>
<reference evidence="17" key="1">
    <citation type="submission" date="2019-06" db="EMBL/GenBank/DDBJ databases">
        <title>Draft genome sequence of the griseofulvin-producing fungus Xylaria cubensis strain G536.</title>
        <authorList>
            <person name="Mead M.E."/>
            <person name="Raja H.A."/>
            <person name="Steenwyk J.L."/>
            <person name="Knowles S.L."/>
            <person name="Oberlies N.H."/>
            <person name="Rokas A."/>
        </authorList>
    </citation>
    <scope>NUCLEOTIDE SEQUENCE [LARGE SCALE GENOMIC DNA]</scope>
    <source>
        <strain evidence="17">G536</strain>
    </source>
</reference>
<dbReference type="NCBIfam" id="TIGR01034">
    <property type="entry name" value="metK"/>
    <property type="match status" value="1"/>
</dbReference>
<dbReference type="OrthoDB" id="5852090at2759"/>
<evidence type="ECO:0000256" key="11">
    <source>
        <dbReference type="RuleBase" id="RU000541"/>
    </source>
</evidence>
<keyword evidence="7 11" id="KW-0067">ATP-binding</keyword>
<evidence type="ECO:0000313" key="17">
    <source>
        <dbReference type="Proteomes" id="UP000319160"/>
    </source>
</evidence>
<comment type="function">
    <text evidence="11">Catalyzes the formation of S-adenosylmethionine from methionine and ATP.</text>
</comment>
<evidence type="ECO:0000256" key="9">
    <source>
        <dbReference type="ARBA" id="ARBA00022958"/>
    </source>
</evidence>
<keyword evidence="17" id="KW-1185">Reference proteome</keyword>
<dbReference type="FunFam" id="3.30.300.10:FF:000004">
    <property type="entry name" value="S-adenosylmethionine synthase"/>
    <property type="match status" value="1"/>
</dbReference>
<protein>
    <recommendedName>
        <fullName evidence="11">S-adenosylmethionine synthase</fullName>
        <ecNumber evidence="11">2.5.1.6</ecNumber>
    </recommendedName>
</protein>
<dbReference type="InterPro" id="IPR022631">
    <property type="entry name" value="ADOMET_SYNTHASE_CS"/>
</dbReference>
<dbReference type="GO" id="GO:0006555">
    <property type="term" value="P:methionine metabolic process"/>
    <property type="evidence" value="ECO:0007669"/>
    <property type="project" value="UniProtKB-ARBA"/>
</dbReference>
<evidence type="ECO:0000256" key="1">
    <source>
        <dbReference type="ARBA" id="ARBA00005224"/>
    </source>
</evidence>
<dbReference type="InterPro" id="IPR022630">
    <property type="entry name" value="S-AdoMet_synt_C"/>
</dbReference>
<comment type="caution">
    <text evidence="16">The sequence shown here is derived from an EMBL/GenBank/DDBJ whole genome shotgun (WGS) entry which is preliminary data.</text>
</comment>
<dbReference type="InterPro" id="IPR022629">
    <property type="entry name" value="S-AdoMet_synt_central"/>
</dbReference>
<evidence type="ECO:0000256" key="8">
    <source>
        <dbReference type="ARBA" id="ARBA00022842"/>
    </source>
</evidence>
<comment type="cofactor">
    <cofactor evidence="11">
        <name>K(+)</name>
        <dbReference type="ChEBI" id="CHEBI:29103"/>
    </cofactor>
    <text evidence="11">Binds 1 potassium ion per subunit. The potassium ion interacts primarily with the substrate.</text>
</comment>
<dbReference type="EC" id="2.5.1.6" evidence="11"/>
<feature type="domain" description="S-adenosylmethionine synthetase C-terminal" evidence="15">
    <location>
        <begin position="253"/>
        <end position="391"/>
    </location>
</feature>
<dbReference type="CDD" id="cd18079">
    <property type="entry name" value="S-AdoMet_synt"/>
    <property type="match status" value="1"/>
</dbReference>
<evidence type="ECO:0000256" key="3">
    <source>
        <dbReference type="ARBA" id="ARBA00022563"/>
    </source>
</evidence>
<dbReference type="GO" id="GO:0046872">
    <property type="term" value="F:metal ion binding"/>
    <property type="evidence" value="ECO:0007669"/>
    <property type="project" value="UniProtKB-KW"/>
</dbReference>
<dbReference type="Gene3D" id="3.30.300.10">
    <property type="match status" value="3"/>
</dbReference>
<dbReference type="FunFam" id="3.30.300.10:FF:000001">
    <property type="entry name" value="S-adenosylmethionine synthase"/>
    <property type="match status" value="1"/>
</dbReference>
<dbReference type="AlphaFoldDB" id="A0A553IFP9"/>
<evidence type="ECO:0000256" key="4">
    <source>
        <dbReference type="ARBA" id="ARBA00022679"/>
    </source>
</evidence>
<dbReference type="SUPFAM" id="SSF55973">
    <property type="entry name" value="S-adenosylmethionine synthetase"/>
    <property type="match status" value="3"/>
</dbReference>
<evidence type="ECO:0000259" key="15">
    <source>
        <dbReference type="Pfam" id="PF02773"/>
    </source>
</evidence>
<comment type="cofactor">
    <cofactor evidence="11">
        <name>Mg(2+)</name>
        <dbReference type="ChEBI" id="CHEBI:18420"/>
    </cofactor>
    <text evidence="11">Binds 2 magnesium ions per subunit. The magnesium ions interact primarily with the substrate.</text>
</comment>
<dbReference type="PIRSF" id="PIRSF000497">
    <property type="entry name" value="MAT"/>
    <property type="match status" value="1"/>
</dbReference>
<dbReference type="Pfam" id="PF02772">
    <property type="entry name" value="S-AdoMet_synt_M"/>
    <property type="match status" value="1"/>
</dbReference>
<comment type="similarity">
    <text evidence="2 12">Belongs to the AdoMet synthase family.</text>
</comment>
<dbReference type="GO" id="GO:0004478">
    <property type="term" value="F:methionine adenosyltransferase activity"/>
    <property type="evidence" value="ECO:0007669"/>
    <property type="project" value="UniProtKB-EC"/>
</dbReference>
<keyword evidence="6 11" id="KW-0547">Nucleotide-binding</keyword>
<evidence type="ECO:0000256" key="2">
    <source>
        <dbReference type="ARBA" id="ARBA00009685"/>
    </source>
</evidence>
<dbReference type="Pfam" id="PF00438">
    <property type="entry name" value="S-AdoMet_synt_N"/>
    <property type="match status" value="1"/>
</dbReference>
<evidence type="ECO:0000259" key="13">
    <source>
        <dbReference type="Pfam" id="PF00438"/>
    </source>
</evidence>
<name>A0A553IFP9_9PEZI</name>
<keyword evidence="4 11" id="KW-0808">Transferase</keyword>
<dbReference type="GO" id="GO:0005524">
    <property type="term" value="F:ATP binding"/>
    <property type="evidence" value="ECO:0007669"/>
    <property type="project" value="UniProtKB-KW"/>
</dbReference>
<dbReference type="EMBL" id="VFLP01000001">
    <property type="protein sequence ID" value="TRX99018.1"/>
    <property type="molecule type" value="Genomic_DNA"/>
</dbReference>
<proteinExistence type="inferred from homology"/>
<dbReference type="HAMAP" id="MF_00086">
    <property type="entry name" value="S_AdoMet_synth1"/>
    <property type="match status" value="1"/>
</dbReference>
<keyword evidence="9 11" id="KW-0630">Potassium</keyword>
<organism evidence="16 17">
    <name type="scientific">Xylaria flabelliformis</name>
    <dbReference type="NCBI Taxonomy" id="2512241"/>
    <lineage>
        <taxon>Eukaryota</taxon>
        <taxon>Fungi</taxon>
        <taxon>Dikarya</taxon>
        <taxon>Ascomycota</taxon>
        <taxon>Pezizomycotina</taxon>
        <taxon>Sordariomycetes</taxon>
        <taxon>Xylariomycetidae</taxon>
        <taxon>Xylariales</taxon>
        <taxon>Xylariaceae</taxon>
        <taxon>Xylaria</taxon>
    </lineage>
</organism>
<dbReference type="GO" id="GO:0006730">
    <property type="term" value="P:one-carbon metabolic process"/>
    <property type="evidence" value="ECO:0007669"/>
    <property type="project" value="UniProtKB-KW"/>
</dbReference>
<evidence type="ECO:0000256" key="7">
    <source>
        <dbReference type="ARBA" id="ARBA00022840"/>
    </source>
</evidence>
<dbReference type="InterPro" id="IPR002133">
    <property type="entry name" value="S-AdoMet_synthetase"/>
</dbReference>
<evidence type="ECO:0000313" key="16">
    <source>
        <dbReference type="EMBL" id="TRX99018.1"/>
    </source>
</evidence>
<keyword evidence="5 11" id="KW-0479">Metal-binding</keyword>
<keyword evidence="3 11" id="KW-0554">One-carbon metabolism</keyword>
<evidence type="ECO:0000256" key="5">
    <source>
        <dbReference type="ARBA" id="ARBA00022723"/>
    </source>
</evidence>
<dbReference type="PROSITE" id="PS00376">
    <property type="entry name" value="ADOMET_SYNTHASE_1"/>
    <property type="match status" value="1"/>
</dbReference>
<evidence type="ECO:0000256" key="6">
    <source>
        <dbReference type="ARBA" id="ARBA00022741"/>
    </source>
</evidence>
<comment type="pathway">
    <text evidence="1 11">Amino-acid biosynthesis; S-adenosyl-L-methionine biosynthesis; S-adenosyl-L-methionine from L-methionine: step 1/1.</text>
</comment>
<dbReference type="PROSITE" id="PS00377">
    <property type="entry name" value="ADOMET_SYNTHASE_2"/>
    <property type="match status" value="1"/>
</dbReference>
<dbReference type="Proteomes" id="UP000319160">
    <property type="component" value="Unassembled WGS sequence"/>
</dbReference>
<keyword evidence="8 11" id="KW-0460">Magnesium</keyword>
<dbReference type="GO" id="GO:0006556">
    <property type="term" value="P:S-adenosylmethionine biosynthetic process"/>
    <property type="evidence" value="ECO:0007669"/>
    <property type="project" value="UniProtKB-UniPathway"/>
</dbReference>
<dbReference type="STRING" id="2512241.A0A553IFP9"/>
<evidence type="ECO:0000256" key="10">
    <source>
        <dbReference type="ARBA" id="ARBA00048344"/>
    </source>
</evidence>
<dbReference type="InterPro" id="IPR022636">
    <property type="entry name" value="S-AdoMet_synthetase_sfam"/>
</dbReference>
<evidence type="ECO:0000259" key="14">
    <source>
        <dbReference type="Pfam" id="PF02772"/>
    </source>
</evidence>
<feature type="domain" description="S-adenosylmethionine synthetase N-terminal" evidence="13">
    <location>
        <begin position="19"/>
        <end position="116"/>
    </location>
</feature>
<dbReference type="PANTHER" id="PTHR11964">
    <property type="entry name" value="S-ADENOSYLMETHIONINE SYNTHETASE"/>
    <property type="match status" value="1"/>
</dbReference>
<dbReference type="InterPro" id="IPR022628">
    <property type="entry name" value="S-AdoMet_synt_N"/>
</dbReference>
<gene>
    <name evidence="16" type="ORF">FHL15_000360</name>
</gene>